<dbReference type="Pfam" id="PF07963">
    <property type="entry name" value="N_methyl"/>
    <property type="match status" value="1"/>
</dbReference>
<name>A0A2M7QE20_9BACT</name>
<dbReference type="Proteomes" id="UP000230108">
    <property type="component" value="Unassembled WGS sequence"/>
</dbReference>
<gene>
    <name evidence="2" type="ORF">COY90_00480</name>
</gene>
<protein>
    <recommendedName>
        <fullName evidence="4">Prepilin-type N-terminal cleavage/methylation domain-containing protein</fullName>
    </recommendedName>
</protein>
<dbReference type="EMBL" id="PFLF01000012">
    <property type="protein sequence ID" value="PIY69474.1"/>
    <property type="molecule type" value="Genomic_DNA"/>
</dbReference>
<sequence>MNTNNHKKGVTLIELVIYMGILSIILVIFIDMFALLFDKQLETESNSTVQQDSNYILSRLPYEFGRAQSIEIPTTAGATTSSLRLIIDAGIYDYRLSNNDLVVDHDGVTQQINGYDTTVSNLSFQRLGENNQNDVVQIKFILSSKAKKQSGSEINQFSTTLGVREKP</sequence>
<accession>A0A2M7QE20</accession>
<evidence type="ECO:0000313" key="3">
    <source>
        <dbReference type="Proteomes" id="UP000230108"/>
    </source>
</evidence>
<keyword evidence="1" id="KW-1133">Transmembrane helix</keyword>
<proteinExistence type="predicted"/>
<evidence type="ECO:0008006" key="4">
    <source>
        <dbReference type="Google" id="ProtNLM"/>
    </source>
</evidence>
<feature type="transmembrane region" description="Helical" evidence="1">
    <location>
        <begin position="12"/>
        <end position="37"/>
    </location>
</feature>
<comment type="caution">
    <text evidence="2">The sequence shown here is derived from an EMBL/GenBank/DDBJ whole genome shotgun (WGS) entry which is preliminary data.</text>
</comment>
<keyword evidence="1" id="KW-0472">Membrane</keyword>
<organism evidence="2 3">
    <name type="scientific">Candidatus Roizmanbacteria bacterium CG_4_10_14_0_8_um_filter_39_9</name>
    <dbReference type="NCBI Taxonomy" id="1974829"/>
    <lineage>
        <taxon>Bacteria</taxon>
        <taxon>Candidatus Roizmaniibacteriota</taxon>
    </lineage>
</organism>
<dbReference type="InterPro" id="IPR012902">
    <property type="entry name" value="N_methyl_site"/>
</dbReference>
<evidence type="ECO:0000313" key="2">
    <source>
        <dbReference type="EMBL" id="PIY69474.1"/>
    </source>
</evidence>
<keyword evidence="1" id="KW-0812">Transmembrane</keyword>
<dbReference type="AlphaFoldDB" id="A0A2M7QE20"/>
<evidence type="ECO:0000256" key="1">
    <source>
        <dbReference type="SAM" id="Phobius"/>
    </source>
</evidence>
<reference evidence="3" key="1">
    <citation type="submission" date="2017-09" db="EMBL/GenBank/DDBJ databases">
        <title>Depth-based differentiation of microbial function through sediment-hosted aquifers and enrichment of novel symbionts in the deep terrestrial subsurface.</title>
        <authorList>
            <person name="Probst A.J."/>
            <person name="Ladd B."/>
            <person name="Jarett J.K."/>
            <person name="Geller-Mcgrath D.E."/>
            <person name="Sieber C.M.K."/>
            <person name="Emerson J.B."/>
            <person name="Anantharaman K."/>
            <person name="Thomas B.C."/>
            <person name="Malmstrom R."/>
            <person name="Stieglmeier M."/>
            <person name="Klingl A."/>
            <person name="Woyke T."/>
            <person name="Ryan C.M."/>
            <person name="Banfield J.F."/>
        </authorList>
    </citation>
    <scope>NUCLEOTIDE SEQUENCE [LARGE SCALE GENOMIC DNA]</scope>
</reference>